<accession>A0AAD9XBF4</accession>
<feature type="non-terminal residue" evidence="2">
    <location>
        <position position="171"/>
    </location>
</feature>
<feature type="compositionally biased region" description="Basic and acidic residues" evidence="1">
    <location>
        <begin position="138"/>
        <end position="150"/>
    </location>
</feature>
<reference evidence="2" key="1">
    <citation type="journal article" date="2023" name="Plant J.">
        <title>Genome sequences and population genomics provide insights into the demographic history, inbreeding, and mutation load of two 'living fossil' tree species of Dipteronia.</title>
        <authorList>
            <person name="Feng Y."/>
            <person name="Comes H.P."/>
            <person name="Chen J."/>
            <person name="Zhu S."/>
            <person name="Lu R."/>
            <person name="Zhang X."/>
            <person name="Li P."/>
            <person name="Qiu J."/>
            <person name="Olsen K.M."/>
            <person name="Qiu Y."/>
        </authorList>
    </citation>
    <scope>NUCLEOTIDE SEQUENCE</scope>
    <source>
        <strain evidence="2">KIB01</strain>
    </source>
</reference>
<organism evidence="2 3">
    <name type="scientific">Dipteronia dyeriana</name>
    <dbReference type="NCBI Taxonomy" id="168575"/>
    <lineage>
        <taxon>Eukaryota</taxon>
        <taxon>Viridiplantae</taxon>
        <taxon>Streptophyta</taxon>
        <taxon>Embryophyta</taxon>
        <taxon>Tracheophyta</taxon>
        <taxon>Spermatophyta</taxon>
        <taxon>Magnoliopsida</taxon>
        <taxon>eudicotyledons</taxon>
        <taxon>Gunneridae</taxon>
        <taxon>Pentapetalae</taxon>
        <taxon>rosids</taxon>
        <taxon>malvids</taxon>
        <taxon>Sapindales</taxon>
        <taxon>Sapindaceae</taxon>
        <taxon>Hippocastanoideae</taxon>
        <taxon>Acereae</taxon>
        <taxon>Dipteronia</taxon>
    </lineage>
</organism>
<feature type="compositionally biased region" description="Basic and acidic residues" evidence="1">
    <location>
        <begin position="93"/>
        <end position="109"/>
    </location>
</feature>
<proteinExistence type="predicted"/>
<evidence type="ECO:0000256" key="1">
    <source>
        <dbReference type="SAM" id="MobiDB-lite"/>
    </source>
</evidence>
<dbReference type="Proteomes" id="UP001280121">
    <property type="component" value="Unassembled WGS sequence"/>
</dbReference>
<feature type="region of interest" description="Disordered" evidence="1">
    <location>
        <begin position="93"/>
        <end position="150"/>
    </location>
</feature>
<name>A0AAD9XBF4_9ROSI</name>
<evidence type="ECO:0000313" key="3">
    <source>
        <dbReference type="Proteomes" id="UP001280121"/>
    </source>
</evidence>
<comment type="caution">
    <text evidence="2">The sequence shown here is derived from an EMBL/GenBank/DDBJ whole genome shotgun (WGS) entry which is preliminary data.</text>
</comment>
<dbReference type="AlphaFoldDB" id="A0AAD9XBF4"/>
<protein>
    <submittedName>
        <fullName evidence="2">Uncharacterized protein</fullName>
    </submittedName>
</protein>
<evidence type="ECO:0000313" key="2">
    <source>
        <dbReference type="EMBL" id="KAK2656389.1"/>
    </source>
</evidence>
<sequence>QGIENRNAQERLQHFDETVSRYFDAMLDILYEMAKVMIKPLDPEFRSTPPEILSDSKYMSHFKMILRPSQDYPRWLRKLTDRAQITWSGKLADRVERTSSGPSDRDKRSMNGIRQLKKCQRDRDFDESENYLSEEVNEEMKVNTHEEDGPRRREMEMFKNVIAQSLMILRT</sequence>
<keyword evidence="3" id="KW-1185">Reference proteome</keyword>
<dbReference type="EMBL" id="JANJYI010000003">
    <property type="protein sequence ID" value="KAK2656389.1"/>
    <property type="molecule type" value="Genomic_DNA"/>
</dbReference>
<gene>
    <name evidence="2" type="ORF">Ddye_009441</name>
</gene>